<dbReference type="InterPro" id="IPR029024">
    <property type="entry name" value="TerB-like"/>
</dbReference>
<dbReference type="CDD" id="cd07316">
    <property type="entry name" value="terB_like_DjlA"/>
    <property type="match status" value="1"/>
</dbReference>
<evidence type="ECO:0000313" key="2">
    <source>
        <dbReference type="EMBL" id="TPW33601.1"/>
    </source>
</evidence>
<dbReference type="Pfam" id="PF05099">
    <property type="entry name" value="TerB"/>
    <property type="match status" value="1"/>
</dbReference>
<gene>
    <name evidence="2" type="ORF">FJU08_03350</name>
</gene>
<dbReference type="SUPFAM" id="SSF158682">
    <property type="entry name" value="TerB-like"/>
    <property type="match status" value="1"/>
</dbReference>
<evidence type="ECO:0000259" key="1">
    <source>
        <dbReference type="PROSITE" id="PS50076"/>
    </source>
</evidence>
<dbReference type="CDD" id="cd06257">
    <property type="entry name" value="DnaJ"/>
    <property type="match status" value="1"/>
</dbReference>
<dbReference type="InterPro" id="IPR007791">
    <property type="entry name" value="DjlA_N"/>
</dbReference>
<feature type="domain" description="J" evidence="1">
    <location>
        <begin position="173"/>
        <end position="237"/>
    </location>
</feature>
<evidence type="ECO:0000313" key="3">
    <source>
        <dbReference type="Proteomes" id="UP000318801"/>
    </source>
</evidence>
<dbReference type="AlphaFoldDB" id="A0A506UJT8"/>
<dbReference type="PRINTS" id="PR00625">
    <property type="entry name" value="JDOMAIN"/>
</dbReference>
<dbReference type="EMBL" id="VHLG01000001">
    <property type="protein sequence ID" value="TPW33601.1"/>
    <property type="molecule type" value="Genomic_DNA"/>
</dbReference>
<dbReference type="Pfam" id="PF00226">
    <property type="entry name" value="DnaJ"/>
    <property type="match status" value="1"/>
</dbReference>
<protein>
    <submittedName>
        <fullName evidence="2">DnaJ family molecular chaperone</fullName>
    </submittedName>
</protein>
<dbReference type="InterPro" id="IPR036869">
    <property type="entry name" value="J_dom_sf"/>
</dbReference>
<dbReference type="Gene3D" id="1.10.3680.10">
    <property type="entry name" value="TerB-like"/>
    <property type="match status" value="1"/>
</dbReference>
<organism evidence="2 3">
    <name type="scientific">Martelella alba</name>
    <dbReference type="NCBI Taxonomy" id="2590451"/>
    <lineage>
        <taxon>Bacteria</taxon>
        <taxon>Pseudomonadati</taxon>
        <taxon>Pseudomonadota</taxon>
        <taxon>Alphaproteobacteria</taxon>
        <taxon>Hyphomicrobiales</taxon>
        <taxon>Aurantimonadaceae</taxon>
        <taxon>Martelella</taxon>
    </lineage>
</organism>
<dbReference type="Gene3D" id="1.10.287.110">
    <property type="entry name" value="DnaJ domain"/>
    <property type="match status" value="1"/>
</dbReference>
<accession>A0A506UJT8</accession>
<comment type="caution">
    <text evidence="2">The sequence shown here is derived from an EMBL/GenBank/DDBJ whole genome shotgun (WGS) entry which is preliminary data.</text>
</comment>
<dbReference type="PROSITE" id="PS50076">
    <property type="entry name" value="DNAJ_2"/>
    <property type="match status" value="1"/>
</dbReference>
<dbReference type="OrthoDB" id="9782583at2"/>
<dbReference type="InterPro" id="IPR001623">
    <property type="entry name" value="DnaJ_domain"/>
</dbReference>
<dbReference type="SUPFAM" id="SSF46565">
    <property type="entry name" value="Chaperone J-domain"/>
    <property type="match status" value="1"/>
</dbReference>
<dbReference type="RefSeq" id="WP_141147540.1">
    <property type="nucleotide sequence ID" value="NZ_VHLG01000001.1"/>
</dbReference>
<sequence>MSFWEKLVNFVSQTVSSAGNVLASVVEAVHTLFEGDPETRRQVAFSVSLIALAAKMAKADGFVTEEEVVAFHEIFEIPEEERVNVARLYNLARQDIAGYDAYARKMRSLCTESDGECPLLEEVIDGLFHIAKADGHVHENELAFLADVASIFGISEARFAAITARHISSGDRDPYSVLGVKRSDDFATIRSRYRNLAAENHPDRLVARGVPKEFHAAANDRMARINAAYEAIERERRAA</sequence>
<dbReference type="InterPro" id="IPR050817">
    <property type="entry name" value="DjlA_DnaK_co-chaperone"/>
</dbReference>
<dbReference type="SMART" id="SM00271">
    <property type="entry name" value="DnaJ"/>
    <property type="match status" value="1"/>
</dbReference>
<proteinExistence type="predicted"/>
<dbReference type="PANTHER" id="PTHR24074">
    <property type="entry name" value="CO-CHAPERONE PROTEIN DJLA"/>
    <property type="match status" value="1"/>
</dbReference>
<dbReference type="Proteomes" id="UP000318801">
    <property type="component" value="Unassembled WGS sequence"/>
</dbReference>
<keyword evidence="3" id="KW-1185">Reference proteome</keyword>
<name>A0A506UJT8_9HYPH</name>
<reference evidence="2 3" key="1">
    <citation type="submission" date="2019-06" db="EMBL/GenBank/DDBJ databases">
        <authorList>
            <person name="Li M."/>
        </authorList>
    </citation>
    <scope>NUCLEOTIDE SEQUENCE [LARGE SCALE GENOMIC DNA]</scope>
    <source>
        <strain evidence="2 3">BGMRC2036</strain>
    </source>
</reference>